<dbReference type="Proteomes" id="UP001162483">
    <property type="component" value="Unassembled WGS sequence"/>
</dbReference>
<comment type="caution">
    <text evidence="1">The sequence shown here is derived from an EMBL/GenBank/DDBJ whole genome shotgun (WGS) entry which is preliminary data.</text>
</comment>
<dbReference type="EMBL" id="CATNWA010015344">
    <property type="protein sequence ID" value="CAI9582222.1"/>
    <property type="molecule type" value="Genomic_DNA"/>
</dbReference>
<proteinExistence type="predicted"/>
<gene>
    <name evidence="1" type="ORF">SPARVUS_LOCUS9628813</name>
</gene>
<organism evidence="1 2">
    <name type="scientific">Staurois parvus</name>
    <dbReference type="NCBI Taxonomy" id="386267"/>
    <lineage>
        <taxon>Eukaryota</taxon>
        <taxon>Metazoa</taxon>
        <taxon>Chordata</taxon>
        <taxon>Craniata</taxon>
        <taxon>Vertebrata</taxon>
        <taxon>Euteleostomi</taxon>
        <taxon>Amphibia</taxon>
        <taxon>Batrachia</taxon>
        <taxon>Anura</taxon>
        <taxon>Neobatrachia</taxon>
        <taxon>Ranoidea</taxon>
        <taxon>Ranidae</taxon>
        <taxon>Staurois</taxon>
    </lineage>
</organism>
<sequence>MYAIYCSFKVCSRRV</sequence>
<accession>A0ABN9EBV5</accession>
<evidence type="ECO:0000313" key="1">
    <source>
        <dbReference type="EMBL" id="CAI9582222.1"/>
    </source>
</evidence>
<evidence type="ECO:0000313" key="2">
    <source>
        <dbReference type="Proteomes" id="UP001162483"/>
    </source>
</evidence>
<keyword evidence="2" id="KW-1185">Reference proteome</keyword>
<name>A0ABN9EBV5_9NEOB</name>
<reference evidence="1" key="1">
    <citation type="submission" date="2023-05" db="EMBL/GenBank/DDBJ databases">
        <authorList>
            <person name="Stuckert A."/>
        </authorList>
    </citation>
    <scope>NUCLEOTIDE SEQUENCE</scope>
</reference>
<protein>
    <submittedName>
        <fullName evidence="1">Uncharacterized protein</fullName>
    </submittedName>
</protein>